<dbReference type="Pfam" id="PF00076">
    <property type="entry name" value="RRM_1"/>
    <property type="match status" value="1"/>
</dbReference>
<keyword evidence="12" id="KW-1185">Reference proteome</keyword>
<organism evidence="11 12">
    <name type="scientific">Portunus trituberculatus</name>
    <name type="common">Swimming crab</name>
    <name type="synonym">Neptunus trituberculatus</name>
    <dbReference type="NCBI Taxonomy" id="210409"/>
    <lineage>
        <taxon>Eukaryota</taxon>
        <taxon>Metazoa</taxon>
        <taxon>Ecdysozoa</taxon>
        <taxon>Arthropoda</taxon>
        <taxon>Crustacea</taxon>
        <taxon>Multicrustacea</taxon>
        <taxon>Malacostraca</taxon>
        <taxon>Eumalacostraca</taxon>
        <taxon>Eucarida</taxon>
        <taxon>Decapoda</taxon>
        <taxon>Pleocyemata</taxon>
        <taxon>Brachyura</taxon>
        <taxon>Eubrachyura</taxon>
        <taxon>Portunoidea</taxon>
        <taxon>Portunidae</taxon>
        <taxon>Portuninae</taxon>
        <taxon>Portunus</taxon>
    </lineage>
</organism>
<keyword evidence="5" id="KW-0010">Activator</keyword>
<dbReference type="InterPro" id="IPR034605">
    <property type="entry name" value="PGC-1"/>
</dbReference>
<dbReference type="GO" id="GO:0003723">
    <property type="term" value="F:RNA binding"/>
    <property type="evidence" value="ECO:0007669"/>
    <property type="project" value="UniProtKB-UniRule"/>
</dbReference>
<dbReference type="EMBL" id="VSRR010002362">
    <property type="protein sequence ID" value="MPC31062.1"/>
    <property type="molecule type" value="Genomic_DNA"/>
</dbReference>
<dbReference type="Gene3D" id="3.30.70.330">
    <property type="match status" value="1"/>
</dbReference>
<keyword evidence="6" id="KW-0804">Transcription</keyword>
<dbReference type="Proteomes" id="UP000324222">
    <property type="component" value="Unassembled WGS sequence"/>
</dbReference>
<keyword evidence="7" id="KW-0539">Nucleus</keyword>
<reference evidence="11 12" key="1">
    <citation type="submission" date="2019-05" db="EMBL/GenBank/DDBJ databases">
        <title>Another draft genome of Portunus trituberculatus and its Hox gene families provides insights of decapod evolution.</title>
        <authorList>
            <person name="Jeong J.-H."/>
            <person name="Song I."/>
            <person name="Kim S."/>
            <person name="Choi T."/>
            <person name="Kim D."/>
            <person name="Ryu S."/>
            <person name="Kim W."/>
        </authorList>
    </citation>
    <scope>NUCLEOTIDE SEQUENCE [LARGE SCALE GENOMIC DNA]</scope>
    <source>
        <tissue evidence="11">Muscle</tissue>
    </source>
</reference>
<evidence type="ECO:0000256" key="6">
    <source>
        <dbReference type="ARBA" id="ARBA00023163"/>
    </source>
</evidence>
<dbReference type="AlphaFoldDB" id="A0A5B7EAC3"/>
<dbReference type="PANTHER" id="PTHR15528">
    <property type="entry name" value="PEROXISOME PROLIFERATOR ACTIVATED RECEPTOR GAMMA COACTIVATOR 1 PGC-1 -RELATED"/>
    <property type="match status" value="1"/>
</dbReference>
<dbReference type="InterPro" id="IPR000504">
    <property type="entry name" value="RRM_dom"/>
</dbReference>
<feature type="compositionally biased region" description="Polar residues" evidence="9">
    <location>
        <begin position="687"/>
        <end position="696"/>
    </location>
</feature>
<feature type="compositionally biased region" description="Basic and acidic residues" evidence="9">
    <location>
        <begin position="363"/>
        <end position="377"/>
    </location>
</feature>
<sequence length="991" mass="107352">MVPSLAHCENQALGCRTEKEDAIPSDLVSLMEEFDRNGIENGVYGVTPSHSVSDAQDTDLEQALDVTMPNEETSDEEELVVDEAVSHSVAVGRRQQQRRQRQRNESVCSFAGPCVAPDLLLAPDSGGTASQVREEDIMTEIAGELDCSMLIEEPAVPSPVKQEKEERWQMKEVKGKRGPSTIKQEVECDLDSIDVKREPLEVSQISIQGVEDIESDKVQRQASDKEETQQPSLATERKDMKLPAGSVVLAMVDEAGSLVPLPQFKVNPQTLTDALDHTPEEDVDVETVSEKTPVLEAGDLASLLAQFEASEAVNTPDSDSPRPECAAAGVNKETGVPTDSLQTPNTEISQHKKTLQASPTHQNIKDALPKEIIEKIKASTKRKSTQMLSEPVAVRKGRGAKTKDSSSSHRTKGSRAPAQQPQPPAGPQQSQKDQRVPPPLDHDYCCSTDKTKRGNRTSSDRSFNKLPEYYTTIPTKDGDVKKSGTTSSDDGQDDVGKKDSGVESGDVSDASVEIEERKKESKEFKISQDPTNTSGERKKGDNGDKADVYNKLPAYVTDISNVKPREEEVQEEAGTEVKAEEKEPDIQKQQETKKHKRKLNLSEYRQRIKSAQNSRCPSPASSTTSTIANSPQQATEAVEGTQIPTQTMAEEQDVQDPPQEPETAPKEEMEEGELEGDSEPEILTRVNPGTINNEGSSEVIPVRPDSKIKNARGGATGDPVRHSLPGHGGGGQGHALVLGQEAVPLPHPTVTVTPAPDLDQGPAHGPALPRPETGGVTGAGVQAGRDTRPVGHGPAHLTTEVDGLGLGLGLGPDHLFGGVQDTLAHPPEDENRVKQVEERRVIYIGRISEGTTKAELRTRFEKYGTIVDISVHFREHGTQKNVVFVKTAAGLGMRTGLSGNMVSERDNSGVGEGESRALFTTMCAAIQLPDIFTTNKPLELIILFAWAAVVQWNHVWSKGSPSARVQILSTVRVEVGLSHSGQRFPSGWALR</sequence>
<gene>
    <name evidence="11" type="primary">PPARGC1A</name>
    <name evidence="11" type="ORF">E2C01_024339</name>
</gene>
<evidence type="ECO:0000256" key="2">
    <source>
        <dbReference type="ARBA" id="ARBA00022553"/>
    </source>
</evidence>
<evidence type="ECO:0000313" key="11">
    <source>
        <dbReference type="EMBL" id="MPC31062.1"/>
    </source>
</evidence>
<dbReference type="PROSITE" id="PS50102">
    <property type="entry name" value="RRM"/>
    <property type="match status" value="1"/>
</dbReference>
<feature type="compositionally biased region" description="Acidic residues" evidence="9">
    <location>
        <begin position="668"/>
        <end position="680"/>
    </location>
</feature>
<feature type="compositionally biased region" description="Low complexity" evidence="9">
    <location>
        <begin position="617"/>
        <end position="631"/>
    </location>
</feature>
<keyword evidence="11" id="KW-0675">Receptor</keyword>
<comment type="caution">
    <text evidence="11">The sequence shown here is derived from an EMBL/GenBank/DDBJ whole genome shotgun (WGS) entry which is preliminary data.</text>
</comment>
<evidence type="ECO:0000256" key="5">
    <source>
        <dbReference type="ARBA" id="ARBA00023159"/>
    </source>
</evidence>
<dbReference type="InterPro" id="IPR035979">
    <property type="entry name" value="RBD_domain_sf"/>
</dbReference>
<keyword evidence="4" id="KW-0805">Transcription regulation</keyword>
<evidence type="ECO:0000256" key="7">
    <source>
        <dbReference type="ARBA" id="ARBA00023242"/>
    </source>
</evidence>
<feature type="region of interest" description="Disordered" evidence="9">
    <location>
        <begin position="311"/>
        <end position="701"/>
    </location>
</feature>
<accession>A0A5B7EAC3</accession>
<dbReference type="GO" id="GO:0003712">
    <property type="term" value="F:transcription coregulator activity"/>
    <property type="evidence" value="ECO:0007669"/>
    <property type="project" value="InterPro"/>
</dbReference>
<keyword evidence="2" id="KW-0597">Phosphoprotein</keyword>
<feature type="compositionally biased region" description="Basic and acidic residues" evidence="9">
    <location>
        <begin position="514"/>
        <end position="526"/>
    </location>
</feature>
<feature type="domain" description="RRM" evidence="10">
    <location>
        <begin position="840"/>
        <end position="925"/>
    </location>
</feature>
<evidence type="ECO:0000256" key="8">
    <source>
        <dbReference type="PROSITE-ProRule" id="PRU00176"/>
    </source>
</evidence>
<feature type="region of interest" description="Disordered" evidence="9">
    <location>
        <begin position="157"/>
        <end position="180"/>
    </location>
</feature>
<feature type="compositionally biased region" description="Basic and acidic residues" evidence="9">
    <location>
        <begin position="161"/>
        <end position="175"/>
    </location>
</feature>
<evidence type="ECO:0000256" key="9">
    <source>
        <dbReference type="SAM" id="MobiDB-lite"/>
    </source>
</evidence>
<dbReference type="PANTHER" id="PTHR15528:SF11">
    <property type="entry name" value="FI18188P1"/>
    <property type="match status" value="1"/>
</dbReference>
<dbReference type="SUPFAM" id="SSF54928">
    <property type="entry name" value="RNA-binding domain, RBD"/>
    <property type="match status" value="1"/>
</dbReference>
<name>A0A5B7EAC3_PORTR</name>
<feature type="compositionally biased region" description="Basic and acidic residues" evidence="9">
    <location>
        <begin position="535"/>
        <end position="548"/>
    </location>
</feature>
<keyword evidence="3 8" id="KW-0694">RNA-binding</keyword>
<dbReference type="GO" id="GO:0005634">
    <property type="term" value="C:nucleus"/>
    <property type="evidence" value="ECO:0007669"/>
    <property type="project" value="UniProtKB-SubCell"/>
</dbReference>
<dbReference type="GO" id="GO:0045944">
    <property type="term" value="P:positive regulation of transcription by RNA polymerase II"/>
    <property type="evidence" value="ECO:0007669"/>
    <property type="project" value="TreeGrafter"/>
</dbReference>
<dbReference type="InterPro" id="IPR012677">
    <property type="entry name" value="Nucleotide-bd_a/b_plait_sf"/>
</dbReference>
<comment type="subcellular location">
    <subcellularLocation>
        <location evidence="1">Nucleus</location>
    </subcellularLocation>
</comment>
<evidence type="ECO:0000256" key="1">
    <source>
        <dbReference type="ARBA" id="ARBA00004123"/>
    </source>
</evidence>
<feature type="compositionally biased region" description="Polar residues" evidence="9">
    <location>
        <begin position="337"/>
        <end position="348"/>
    </location>
</feature>
<feature type="compositionally biased region" description="Basic and acidic residues" evidence="9">
    <location>
        <begin position="432"/>
        <end position="463"/>
    </location>
</feature>
<protein>
    <submittedName>
        <fullName evidence="11">Peroxisome proliferator-activated receptor gamma coactivator 1-alpha</fullName>
    </submittedName>
</protein>
<evidence type="ECO:0000256" key="4">
    <source>
        <dbReference type="ARBA" id="ARBA00023015"/>
    </source>
</evidence>
<dbReference type="OrthoDB" id="10047851at2759"/>
<feature type="compositionally biased region" description="Basic and acidic residues" evidence="9">
    <location>
        <begin position="215"/>
        <end position="228"/>
    </location>
</feature>
<evidence type="ECO:0000259" key="10">
    <source>
        <dbReference type="PROSITE" id="PS50102"/>
    </source>
</evidence>
<evidence type="ECO:0000256" key="3">
    <source>
        <dbReference type="ARBA" id="ARBA00022884"/>
    </source>
</evidence>
<evidence type="ECO:0000313" key="12">
    <source>
        <dbReference type="Proteomes" id="UP000324222"/>
    </source>
</evidence>
<feature type="compositionally biased region" description="Basic and acidic residues" evidence="9">
    <location>
        <begin position="575"/>
        <end position="592"/>
    </location>
</feature>
<feature type="region of interest" description="Disordered" evidence="9">
    <location>
        <begin position="211"/>
        <end position="239"/>
    </location>
</feature>
<proteinExistence type="predicted"/>